<organism evidence="1">
    <name type="scientific">Tupanvirus soda lake</name>
    <dbReference type="NCBI Taxonomy" id="2126985"/>
    <lineage>
        <taxon>Viruses</taxon>
        <taxon>Varidnaviria</taxon>
        <taxon>Bamfordvirae</taxon>
        <taxon>Nucleocytoviricota</taxon>
        <taxon>Megaviricetes</taxon>
        <taxon>Imitervirales</taxon>
        <taxon>Mimiviridae</taxon>
        <taxon>Megamimivirinae</taxon>
        <taxon>Tupanvirus</taxon>
        <taxon>Tupanvirus salinum</taxon>
    </lineage>
</organism>
<reference evidence="1" key="1">
    <citation type="submission" date="2017-01" db="EMBL/GenBank/DDBJ databases">
        <authorList>
            <person name="Assis F.L."/>
            <person name="Abrahao J.S."/>
            <person name="Silva L."/>
            <person name="Khalil J.B."/>
            <person name="Rodrigues R."/>
            <person name="Silva L.S."/>
            <person name="Arantes T."/>
            <person name="Boratto P."/>
            <person name="Andrade M."/>
            <person name="Kroon E.G."/>
            <person name="Ribeiro B."/>
            <person name="Bergier I."/>
            <person name="Seligmann H."/>
            <person name="Ghigo E."/>
            <person name="Colson P."/>
            <person name="Levasseur A."/>
            <person name="Raoult D."/>
            <person name="Scola B.L."/>
        </authorList>
    </citation>
    <scope>NUCLEOTIDE SEQUENCE</scope>
    <source>
        <strain evidence="1">Soda lake</strain>
    </source>
</reference>
<protein>
    <submittedName>
        <fullName evidence="1">Putative orfan</fullName>
    </submittedName>
</protein>
<dbReference type="RefSeq" id="YP_010782442.1">
    <property type="nucleotide sequence ID" value="NC_075039.1"/>
</dbReference>
<dbReference type="KEGG" id="vg:80519206"/>
<reference evidence="1" key="2">
    <citation type="journal article" date="2018" name="Nat. Commun.">
        <title>Tailed giant Tupanvirus possesses the most complete translational apparatus of the known virosphere.</title>
        <authorList>
            <person name="Abrahao J."/>
            <person name="Silva L."/>
            <person name="Silva L.S."/>
            <person name="Khalil J.Y.B."/>
            <person name="Rodrigues R."/>
            <person name="Arantes T."/>
            <person name="Assis F."/>
            <person name="Boratto P."/>
            <person name="Andrade M."/>
            <person name="Kroon E.G."/>
            <person name="Ribeiro B."/>
            <person name="Bergier I."/>
            <person name="Seligmann H."/>
            <person name="Ghigo E."/>
            <person name="Colson P."/>
            <person name="Levasseur A."/>
            <person name="Kroemer G."/>
            <person name="Raoult D."/>
            <person name="La Scola B."/>
        </authorList>
    </citation>
    <scope>NUCLEOTIDE SEQUENCE [LARGE SCALE GENOMIC DNA]</scope>
    <source>
        <strain evidence="1">Soda lake</strain>
    </source>
</reference>
<sequence>MKKVTFGNVRVINYVPTGKIGTRSARQNEDKLPIAAIIDASIVSNKQPAQHFSLWVKNPREGKNLMESSIHSTYSATETLRILGAHSKFDKSDLETSNFSTSKCFSLTESCILTEDHFLEQVQTDDVPQEDFPTEKQLAAINRHEDLSQSLMMQSGIIDFPEENDLPDEDELIPINPHEGRSLLEESCISARDLKRYASSSPLITDEDLIPRNRHEGRSLLEESCYANVTRRIISEIDSEDDDFVLVSKTELESVPEPSTGYFSGIFSYFKASNA</sequence>
<name>A0A6N1NPF7_9VIRU</name>
<accession>A0A6N1NPF7</accession>
<dbReference type="EMBL" id="KY523104">
    <property type="protein sequence ID" value="QKU35760.1"/>
    <property type="molecule type" value="Genomic_DNA"/>
</dbReference>
<evidence type="ECO:0000313" key="1">
    <source>
        <dbReference type="EMBL" id="QKU35760.1"/>
    </source>
</evidence>
<dbReference type="GeneID" id="80519206"/>
<proteinExistence type="predicted"/>